<accession>A0A0M3I9G5</accession>
<reference evidence="2" key="1">
    <citation type="submission" date="2017-02" db="UniProtKB">
        <authorList>
            <consortium name="WormBaseParasite"/>
        </authorList>
    </citation>
    <scope>IDENTIFICATION</scope>
</reference>
<name>A0A0M3I9G5_ASCLU</name>
<organism evidence="1 2">
    <name type="scientific">Ascaris lumbricoides</name>
    <name type="common">Giant roundworm</name>
    <dbReference type="NCBI Taxonomy" id="6252"/>
    <lineage>
        <taxon>Eukaryota</taxon>
        <taxon>Metazoa</taxon>
        <taxon>Ecdysozoa</taxon>
        <taxon>Nematoda</taxon>
        <taxon>Chromadorea</taxon>
        <taxon>Rhabditida</taxon>
        <taxon>Spirurina</taxon>
        <taxon>Ascaridomorpha</taxon>
        <taxon>Ascaridoidea</taxon>
        <taxon>Ascarididae</taxon>
        <taxon>Ascaris</taxon>
    </lineage>
</organism>
<dbReference type="Proteomes" id="UP000036681">
    <property type="component" value="Unplaced"/>
</dbReference>
<protein>
    <submittedName>
        <fullName evidence="2">Ovule protein</fullName>
    </submittedName>
</protein>
<keyword evidence="1" id="KW-1185">Reference proteome</keyword>
<evidence type="ECO:0000313" key="1">
    <source>
        <dbReference type="Proteomes" id="UP000036681"/>
    </source>
</evidence>
<proteinExistence type="predicted"/>
<dbReference type="WBParaSite" id="ALUE_0001410001-mRNA-1">
    <property type="protein sequence ID" value="ALUE_0001410001-mRNA-1"/>
    <property type="gene ID" value="ALUE_0001410001"/>
</dbReference>
<sequence length="108" mass="12336">MRNAFLCTLSFKKSVDPHPKLQEAHEVSSPLLVTLQCSHSSSYAAREYYFLSMKLTPYNENLARPSPRSVMSSRTCQRATICKCESTEQQILLTRSYKTIITSKNIEN</sequence>
<dbReference type="AlphaFoldDB" id="A0A0M3I9G5"/>
<evidence type="ECO:0000313" key="2">
    <source>
        <dbReference type="WBParaSite" id="ALUE_0001410001-mRNA-1"/>
    </source>
</evidence>